<dbReference type="Gene3D" id="3.40.50.720">
    <property type="entry name" value="NAD(P)-binding Rossmann-like Domain"/>
    <property type="match status" value="1"/>
</dbReference>
<dbReference type="GO" id="GO:0004412">
    <property type="term" value="F:homoserine dehydrogenase activity"/>
    <property type="evidence" value="ECO:0007669"/>
    <property type="project" value="TreeGrafter"/>
</dbReference>
<dbReference type="Pfam" id="PF03447">
    <property type="entry name" value="NAD_binding_3"/>
    <property type="match status" value="1"/>
</dbReference>
<reference evidence="2" key="1">
    <citation type="submission" date="2018-05" db="EMBL/GenBank/DDBJ databases">
        <authorList>
            <person name="Lanie J.A."/>
            <person name="Ng W.-L."/>
            <person name="Kazmierczak K.M."/>
            <person name="Andrzejewski T.M."/>
            <person name="Davidsen T.M."/>
            <person name="Wayne K.J."/>
            <person name="Tettelin H."/>
            <person name="Glass J.I."/>
            <person name="Rusch D."/>
            <person name="Podicherti R."/>
            <person name="Tsui H.-C.T."/>
            <person name="Winkler M.E."/>
        </authorList>
    </citation>
    <scope>NUCLEOTIDE SEQUENCE</scope>
</reference>
<organism evidence="2">
    <name type="scientific">marine metagenome</name>
    <dbReference type="NCBI Taxonomy" id="408172"/>
    <lineage>
        <taxon>unclassified sequences</taxon>
        <taxon>metagenomes</taxon>
        <taxon>ecological metagenomes</taxon>
    </lineage>
</organism>
<evidence type="ECO:0000313" key="2">
    <source>
        <dbReference type="EMBL" id="SVB62305.1"/>
    </source>
</evidence>
<dbReference type="InterPro" id="IPR036291">
    <property type="entry name" value="NAD(P)-bd_dom_sf"/>
</dbReference>
<dbReference type="GO" id="GO:0009088">
    <property type="term" value="P:threonine biosynthetic process"/>
    <property type="evidence" value="ECO:0007669"/>
    <property type="project" value="TreeGrafter"/>
</dbReference>
<accession>A0A382FI24</accession>
<dbReference type="PANTHER" id="PTHR43331:SF1">
    <property type="entry name" value="HOMOSERINE DEHYDROGENASE"/>
    <property type="match status" value="1"/>
</dbReference>
<name>A0A382FI24_9ZZZZ</name>
<gene>
    <name evidence="2" type="ORF">METZ01_LOCUS215159</name>
</gene>
<proteinExistence type="predicted"/>
<dbReference type="SUPFAM" id="SSF51735">
    <property type="entry name" value="NAD(P)-binding Rossmann-fold domains"/>
    <property type="match status" value="1"/>
</dbReference>
<sequence>MKNSINIAILGLGNIGTEFVNALNLQTNSIENSFGYKINIKKILISNKSKKRTANIDHNILTTNPNEIFEDKSINVVVELMGGTSPSYSYDQCN</sequence>
<protein>
    <recommendedName>
        <fullName evidence="1">Aspartate/homoserine dehydrogenase NAD-binding domain-containing protein</fullName>
    </recommendedName>
</protein>
<feature type="domain" description="Aspartate/homoserine dehydrogenase NAD-binding" evidence="1">
    <location>
        <begin position="11"/>
        <end position="84"/>
    </location>
</feature>
<dbReference type="AlphaFoldDB" id="A0A382FI24"/>
<dbReference type="EMBL" id="UINC01049940">
    <property type="protein sequence ID" value="SVB62305.1"/>
    <property type="molecule type" value="Genomic_DNA"/>
</dbReference>
<dbReference type="InterPro" id="IPR005106">
    <property type="entry name" value="Asp/hSer_DH_NAD-bd"/>
</dbReference>
<dbReference type="GO" id="GO:0050661">
    <property type="term" value="F:NADP binding"/>
    <property type="evidence" value="ECO:0007669"/>
    <property type="project" value="InterPro"/>
</dbReference>
<dbReference type="PANTHER" id="PTHR43331">
    <property type="entry name" value="HOMOSERINE DEHYDROGENASE"/>
    <property type="match status" value="1"/>
</dbReference>
<evidence type="ECO:0000259" key="1">
    <source>
        <dbReference type="Pfam" id="PF03447"/>
    </source>
</evidence>